<dbReference type="PANTHER" id="PTHR43335:SF4">
    <property type="entry name" value="ABC TRANSPORTER, ATP-BINDING PROTEIN"/>
    <property type="match status" value="1"/>
</dbReference>
<dbReference type="CDD" id="cd03268">
    <property type="entry name" value="ABC_BcrA_bacitracin_resist"/>
    <property type="match status" value="1"/>
</dbReference>
<organism evidence="7 8">
    <name type="scientific">Nostocoides jenkinsii Ben 74</name>
    <dbReference type="NCBI Taxonomy" id="1193518"/>
    <lineage>
        <taxon>Bacteria</taxon>
        <taxon>Bacillati</taxon>
        <taxon>Actinomycetota</taxon>
        <taxon>Actinomycetes</taxon>
        <taxon>Micrococcales</taxon>
        <taxon>Intrasporangiaceae</taxon>
        <taxon>Nostocoides</taxon>
    </lineage>
</organism>
<proteinExistence type="inferred from homology"/>
<dbReference type="PROSITE" id="PS50893">
    <property type="entry name" value="ABC_TRANSPORTER_2"/>
    <property type="match status" value="1"/>
</dbReference>
<dbReference type="InterPro" id="IPR003593">
    <property type="entry name" value="AAA+_ATPase"/>
</dbReference>
<dbReference type="InterPro" id="IPR027417">
    <property type="entry name" value="P-loop_NTPase"/>
</dbReference>
<name>A0A077M846_9MICO</name>
<dbReference type="PANTHER" id="PTHR43335">
    <property type="entry name" value="ABC TRANSPORTER, ATP-BINDING PROTEIN"/>
    <property type="match status" value="1"/>
</dbReference>
<dbReference type="GO" id="GO:0016887">
    <property type="term" value="F:ATP hydrolysis activity"/>
    <property type="evidence" value="ECO:0007669"/>
    <property type="project" value="InterPro"/>
</dbReference>
<protein>
    <submittedName>
        <fullName evidence="7">ABC-type multidrug transport system ATPase component</fullName>
    </submittedName>
</protein>
<keyword evidence="2" id="KW-0813">Transport</keyword>
<dbReference type="SMART" id="SM00382">
    <property type="entry name" value="AAA"/>
    <property type="match status" value="1"/>
</dbReference>
<evidence type="ECO:0000256" key="5">
    <source>
        <dbReference type="SAM" id="MobiDB-lite"/>
    </source>
</evidence>
<keyword evidence="8" id="KW-1185">Reference proteome</keyword>
<evidence type="ECO:0000256" key="4">
    <source>
        <dbReference type="ARBA" id="ARBA00022840"/>
    </source>
</evidence>
<dbReference type="SUPFAM" id="SSF52540">
    <property type="entry name" value="P-loop containing nucleoside triphosphate hydrolases"/>
    <property type="match status" value="1"/>
</dbReference>
<dbReference type="Proteomes" id="UP000035720">
    <property type="component" value="Unassembled WGS sequence"/>
</dbReference>
<dbReference type="STRING" id="1193518.BN13_140057"/>
<keyword evidence="4" id="KW-0067">ATP-binding</keyword>
<sequence length="327" mass="34591">MTTAPPAPPSQIEFHNLSKRFGDFTAVRDLTFTVEPGRVTGFLGPNGAGKTTTLRMLLGLIRPSEGTATIGGRQYGAIANPLRVVGSALEATNFHPGRSGRDHLRVLAAAAEIPDKRVDEMLELVAIPAAARKRAGGYSMGMRQRLGLAAALLGDPQVLVLDEPANGLDPEGIRWLRGFLRGLAADGRTILVSSHMLSEVEQTVDDVVIISNGQLVKSGTMADLHGPSSALVRTSDPSRLAGALRVADVTSHATPDGALLVETDDLRLVGDVALRAGVPIWQLQAQVSDLEDMFFRLTEGQNRNLGDATTAPRAGDAIMGRDGGNEK</sequence>
<evidence type="ECO:0000259" key="6">
    <source>
        <dbReference type="PROSITE" id="PS50893"/>
    </source>
</evidence>
<evidence type="ECO:0000313" key="7">
    <source>
        <dbReference type="EMBL" id="CCI52065.1"/>
    </source>
</evidence>
<dbReference type="Pfam" id="PF00005">
    <property type="entry name" value="ABC_tran"/>
    <property type="match status" value="1"/>
</dbReference>
<evidence type="ECO:0000256" key="3">
    <source>
        <dbReference type="ARBA" id="ARBA00022741"/>
    </source>
</evidence>
<comment type="similarity">
    <text evidence="1">Belongs to the ABC transporter superfamily.</text>
</comment>
<evidence type="ECO:0000256" key="2">
    <source>
        <dbReference type="ARBA" id="ARBA00022448"/>
    </source>
</evidence>
<dbReference type="GO" id="GO:0005524">
    <property type="term" value="F:ATP binding"/>
    <property type="evidence" value="ECO:0007669"/>
    <property type="project" value="UniProtKB-KW"/>
</dbReference>
<feature type="domain" description="ABC transporter" evidence="6">
    <location>
        <begin position="12"/>
        <end position="237"/>
    </location>
</feature>
<gene>
    <name evidence="7" type="ORF">BN13_140057</name>
</gene>
<evidence type="ECO:0000256" key="1">
    <source>
        <dbReference type="ARBA" id="ARBA00005417"/>
    </source>
</evidence>
<feature type="region of interest" description="Disordered" evidence="5">
    <location>
        <begin position="304"/>
        <end position="327"/>
    </location>
</feature>
<reference evidence="7 8" key="1">
    <citation type="journal article" date="2013" name="ISME J.">
        <title>A metabolic model for members of the genus Tetrasphaera involved in enhanced biological phosphorus removal.</title>
        <authorList>
            <person name="Kristiansen R."/>
            <person name="Nguyen H.T.T."/>
            <person name="Saunders A.M."/>
            <person name="Nielsen J.L."/>
            <person name="Wimmer R."/>
            <person name="Le V.Q."/>
            <person name="McIlroy S.J."/>
            <person name="Petrovski S."/>
            <person name="Seviour R.J."/>
            <person name="Calteau A."/>
            <person name="Nielsen K.L."/>
            <person name="Nielsen P.H."/>
        </authorList>
    </citation>
    <scope>NUCLEOTIDE SEQUENCE [LARGE SCALE GENOMIC DNA]</scope>
    <source>
        <strain evidence="7 8">Ben 74</strain>
    </source>
</reference>
<dbReference type="EMBL" id="CAJC01000046">
    <property type="protein sequence ID" value="CCI52065.1"/>
    <property type="molecule type" value="Genomic_DNA"/>
</dbReference>
<evidence type="ECO:0000313" key="8">
    <source>
        <dbReference type="Proteomes" id="UP000035720"/>
    </source>
</evidence>
<dbReference type="RefSeq" id="WP_048544556.1">
    <property type="nucleotide sequence ID" value="NZ_HF571038.1"/>
</dbReference>
<comment type="caution">
    <text evidence="7">The sequence shown here is derived from an EMBL/GenBank/DDBJ whole genome shotgun (WGS) entry which is preliminary data.</text>
</comment>
<dbReference type="Gene3D" id="3.40.50.300">
    <property type="entry name" value="P-loop containing nucleotide triphosphate hydrolases"/>
    <property type="match status" value="1"/>
</dbReference>
<keyword evidence="3" id="KW-0547">Nucleotide-binding</keyword>
<dbReference type="OrthoDB" id="9804819at2"/>
<accession>A0A077M846</accession>
<dbReference type="AlphaFoldDB" id="A0A077M846"/>
<dbReference type="InterPro" id="IPR003439">
    <property type="entry name" value="ABC_transporter-like_ATP-bd"/>
</dbReference>